<feature type="transmembrane region" description="Helical" evidence="11">
    <location>
        <begin position="223"/>
        <end position="242"/>
    </location>
</feature>
<feature type="compositionally biased region" description="Polar residues" evidence="10">
    <location>
        <begin position="336"/>
        <end position="346"/>
    </location>
</feature>
<feature type="transmembrane region" description="Helical" evidence="11">
    <location>
        <begin position="137"/>
        <end position="164"/>
    </location>
</feature>
<keyword evidence="11" id="KW-0812">Transmembrane</keyword>
<evidence type="ECO:0000259" key="12">
    <source>
        <dbReference type="PROSITE" id="PS00624"/>
    </source>
</evidence>
<keyword evidence="5" id="KW-0964">Secreted</keyword>
<reference evidence="14" key="1">
    <citation type="journal article" date="2023" name="Mol. Phylogenet. Evol.">
        <title>Genome-scale phylogeny and comparative genomics of the fungal order Sordariales.</title>
        <authorList>
            <person name="Hensen N."/>
            <person name="Bonometti L."/>
            <person name="Westerberg I."/>
            <person name="Brannstrom I.O."/>
            <person name="Guillou S."/>
            <person name="Cros-Aarteil S."/>
            <person name="Calhoun S."/>
            <person name="Haridas S."/>
            <person name="Kuo A."/>
            <person name="Mondo S."/>
            <person name="Pangilinan J."/>
            <person name="Riley R."/>
            <person name="LaButti K."/>
            <person name="Andreopoulos B."/>
            <person name="Lipzen A."/>
            <person name="Chen C."/>
            <person name="Yan M."/>
            <person name="Daum C."/>
            <person name="Ng V."/>
            <person name="Clum A."/>
            <person name="Steindorff A."/>
            <person name="Ohm R.A."/>
            <person name="Martin F."/>
            <person name="Silar P."/>
            <person name="Natvig D.O."/>
            <person name="Lalanne C."/>
            <person name="Gautier V."/>
            <person name="Ament-Velasquez S.L."/>
            <person name="Kruys A."/>
            <person name="Hutchinson M.I."/>
            <person name="Powell A.J."/>
            <person name="Barry K."/>
            <person name="Miller A.N."/>
            <person name="Grigoriev I.V."/>
            <person name="Debuchy R."/>
            <person name="Gladieux P."/>
            <person name="Hiltunen Thoren M."/>
            <person name="Johannesson H."/>
        </authorList>
    </citation>
    <scope>NUCLEOTIDE SEQUENCE [LARGE SCALE GENOMIC DNA]</scope>
    <source>
        <strain evidence="14">CBS 284.82</strain>
    </source>
</reference>
<evidence type="ECO:0000256" key="7">
    <source>
        <dbReference type="ARBA" id="ARBA00022729"/>
    </source>
</evidence>
<dbReference type="InterPro" id="IPR007867">
    <property type="entry name" value="GMC_OxRtase_C"/>
</dbReference>
<keyword evidence="11" id="KW-0472">Membrane</keyword>
<organism evidence="13 14">
    <name type="scientific">Parachaetomium inaequale</name>
    <dbReference type="NCBI Taxonomy" id="2588326"/>
    <lineage>
        <taxon>Eukaryota</taxon>
        <taxon>Fungi</taxon>
        <taxon>Dikarya</taxon>
        <taxon>Ascomycota</taxon>
        <taxon>Pezizomycotina</taxon>
        <taxon>Sordariomycetes</taxon>
        <taxon>Sordariomycetidae</taxon>
        <taxon>Sordariales</taxon>
        <taxon>Chaetomiaceae</taxon>
        <taxon>Parachaetomium</taxon>
    </lineage>
</organism>
<evidence type="ECO:0000256" key="6">
    <source>
        <dbReference type="ARBA" id="ARBA00022622"/>
    </source>
</evidence>
<dbReference type="Pfam" id="PF05199">
    <property type="entry name" value="GMC_oxred_C"/>
    <property type="match status" value="1"/>
</dbReference>
<accession>A0AAN6P5E3</accession>
<keyword evidence="6" id="KW-0325">Glycoprotein</keyword>
<dbReference type="Pfam" id="PF20684">
    <property type="entry name" value="Fung_rhodopsin"/>
    <property type="match status" value="1"/>
</dbReference>
<dbReference type="GO" id="GO:0050660">
    <property type="term" value="F:flavin adenine dinucleotide binding"/>
    <property type="evidence" value="ECO:0007669"/>
    <property type="project" value="InterPro"/>
</dbReference>
<keyword evidence="9" id="KW-0449">Lipoprotein</keyword>
<evidence type="ECO:0000256" key="8">
    <source>
        <dbReference type="ARBA" id="ARBA00023157"/>
    </source>
</evidence>
<dbReference type="SUPFAM" id="SSF51905">
    <property type="entry name" value="FAD/NAD(P)-binding domain"/>
    <property type="match status" value="1"/>
</dbReference>
<dbReference type="Pfam" id="PF00732">
    <property type="entry name" value="GMC_oxred_N"/>
    <property type="match status" value="1"/>
</dbReference>
<feature type="transmembrane region" description="Helical" evidence="11">
    <location>
        <begin position="296"/>
        <end position="319"/>
    </location>
</feature>
<dbReference type="PANTHER" id="PTHR11552">
    <property type="entry name" value="GLUCOSE-METHANOL-CHOLINE GMC OXIDOREDUCTASE"/>
    <property type="match status" value="1"/>
</dbReference>
<evidence type="ECO:0000313" key="14">
    <source>
        <dbReference type="Proteomes" id="UP001303115"/>
    </source>
</evidence>
<evidence type="ECO:0000256" key="3">
    <source>
        <dbReference type="ARBA" id="ARBA00010031"/>
    </source>
</evidence>
<evidence type="ECO:0000256" key="2">
    <source>
        <dbReference type="ARBA" id="ARBA00004613"/>
    </source>
</evidence>
<evidence type="ECO:0000313" key="13">
    <source>
        <dbReference type="EMBL" id="KAK4031930.1"/>
    </source>
</evidence>
<name>A0AAN6P5E3_9PEZI</name>
<evidence type="ECO:0000256" key="10">
    <source>
        <dbReference type="SAM" id="MobiDB-lite"/>
    </source>
</evidence>
<gene>
    <name evidence="13" type="ORF">C8A01DRAFT_51147</name>
</gene>
<keyword evidence="11" id="KW-1133">Transmembrane helix</keyword>
<evidence type="ECO:0000256" key="5">
    <source>
        <dbReference type="ARBA" id="ARBA00022525"/>
    </source>
</evidence>
<comment type="subcellular location">
    <subcellularLocation>
        <location evidence="1">Membrane</location>
        <topology evidence="1">Lipid-anchor</topology>
        <topology evidence="1">GPI-anchor</topology>
    </subcellularLocation>
    <subcellularLocation>
        <location evidence="2">Secreted</location>
    </subcellularLocation>
</comment>
<feature type="transmembrane region" description="Helical" evidence="11">
    <location>
        <begin position="176"/>
        <end position="203"/>
    </location>
</feature>
<evidence type="ECO:0000256" key="11">
    <source>
        <dbReference type="SAM" id="Phobius"/>
    </source>
</evidence>
<dbReference type="AlphaFoldDB" id="A0AAN6P5E3"/>
<protein>
    <submittedName>
        <fullName evidence="13">FAD/NAD(P)-binding domain-containing protein</fullName>
    </submittedName>
</protein>
<dbReference type="Proteomes" id="UP001303115">
    <property type="component" value="Unassembled WGS sequence"/>
</dbReference>
<sequence length="1020" mass="111896">MVESIRTSTCPPTNATCICTNPELNEEIELCIKTHCTVRESLTTKNISMTTCGAPVRDNTMVVSVIGMIGGVLAIIAVTLRLISRLPNFGGGRFGLDDWFMILTMVCRAALPPVNLLADLGLGKDMWTVPFDNITRILYIFYFDESLYLCSIMMVKISILFLYLRIFEDRMFRRWVYVLMALATAYAIISVLISVFQCTPIHIAWEHWDGEHNGRCNNINAQAWVSAIMNIILDIVTIALPLPQLRKLNMDIKLKVQVVAMFSVGFFVTIVSILRLRSLILFGTTQNVTWDLAEVGYWSTVEVHASIICACMPAIHFLFRRLRRGNQPPTKPGTPGPSQSMGSSAFASKSRNKDDLEFIRLLGASHPGPLRAHRHRRSPEPQVSPSYNTTDVYDYIVVGSGPGGGPLAARLAISGHKVLLIEAGDDQGDVLQQQVPALQLQSTEYETMKWDYFVQHYSDPARQQKDSKMTWQTPSGELHVGANPPNGSEALGILYPRAGTLGGCSTHNAMVTVYPFESDWNNIASTTGDSSWEASNMRTYFQRLERNRYLPSSVVGHGFNGWLETSLTNLKLVVEDPKLLSVILSAATAMGKGLLGALINTVTGLEGVLLRDLNSPGSARDFRQGPFQVPIAVADGVRNGPRNFILDTVNAVNSDGSRKYHLDIRTSTFVTKVRFSGSGNNVTAVGVDYLQGQSLYKADPRATNAPNQGRKGSVNAAKEVILSAGAFNTPQLLKLSGIGPKAELEQFNIPVVVDLPGVGTNLQDRYETTVVGKSNTDFAITKDCTFMMTSPDPCLEQWKNNPLDRGTYATNGIAIAAVKKSSVAVSEPDLFISGAPTFFTGYYPGYADNGLKDAKHWSWITLKAQARNNVGTVKLRSANPLDTPLISFNYFDSGVTSDGAANKDLQAVYEGMQFSRKMFRDLIPLNGDFEEVWPGKNVTSEADLKEFIKNEAWGHHASCTCPIGADNDPMSVLDSNFRVRGVNGLRVVDASVFPKIPGFYIALPVYMISEKAADAILADA</sequence>
<feature type="transmembrane region" description="Helical" evidence="11">
    <location>
        <begin position="61"/>
        <end position="84"/>
    </location>
</feature>
<comment type="caution">
    <text evidence="13">The sequence shown here is derived from an EMBL/GenBank/DDBJ whole genome shotgun (WGS) entry which is preliminary data.</text>
</comment>
<comment type="similarity">
    <text evidence="3">Belongs to the RBT5 family.</text>
</comment>
<keyword evidence="6" id="KW-0336">GPI-anchor</keyword>
<feature type="transmembrane region" description="Helical" evidence="11">
    <location>
        <begin position="254"/>
        <end position="276"/>
    </location>
</feature>
<comment type="similarity">
    <text evidence="4">Belongs to the GMC oxidoreductase family.</text>
</comment>
<feature type="region of interest" description="Disordered" evidence="10">
    <location>
        <begin position="326"/>
        <end position="346"/>
    </location>
</feature>
<dbReference type="InterPro" id="IPR000172">
    <property type="entry name" value="GMC_OxRdtase_N"/>
</dbReference>
<evidence type="ECO:0000256" key="9">
    <source>
        <dbReference type="ARBA" id="ARBA00023288"/>
    </source>
</evidence>
<keyword evidence="8" id="KW-1015">Disulfide bond</keyword>
<dbReference type="GO" id="GO:0016614">
    <property type="term" value="F:oxidoreductase activity, acting on CH-OH group of donors"/>
    <property type="evidence" value="ECO:0007669"/>
    <property type="project" value="InterPro"/>
</dbReference>
<feature type="domain" description="Glucose-methanol-choline oxidoreductase N-terminal" evidence="12">
    <location>
        <begin position="725"/>
        <end position="739"/>
    </location>
</feature>
<keyword evidence="7" id="KW-0732">Signal</keyword>
<dbReference type="Gene3D" id="3.30.560.10">
    <property type="entry name" value="Glucose Oxidase, domain 3"/>
    <property type="match status" value="1"/>
</dbReference>
<dbReference type="InterPro" id="IPR008427">
    <property type="entry name" value="Extracellular_membr_CFEM_dom"/>
</dbReference>
<dbReference type="GO" id="GO:0098552">
    <property type="term" value="C:side of membrane"/>
    <property type="evidence" value="ECO:0007669"/>
    <property type="project" value="UniProtKB-KW"/>
</dbReference>
<dbReference type="PROSITE" id="PS00624">
    <property type="entry name" value="GMC_OXRED_2"/>
    <property type="match status" value="1"/>
</dbReference>
<dbReference type="SUPFAM" id="SSF54373">
    <property type="entry name" value="FAD-linked reductases, C-terminal domain"/>
    <property type="match status" value="1"/>
</dbReference>
<dbReference type="InterPro" id="IPR036188">
    <property type="entry name" value="FAD/NAD-bd_sf"/>
</dbReference>
<keyword evidence="14" id="KW-1185">Reference proteome</keyword>
<dbReference type="Pfam" id="PF05730">
    <property type="entry name" value="CFEM"/>
    <property type="match status" value="1"/>
</dbReference>
<dbReference type="InterPro" id="IPR049326">
    <property type="entry name" value="Rhodopsin_dom_fungi"/>
</dbReference>
<dbReference type="Gene3D" id="3.50.50.60">
    <property type="entry name" value="FAD/NAD(P)-binding domain"/>
    <property type="match status" value="1"/>
</dbReference>
<feature type="transmembrane region" description="Helical" evidence="11">
    <location>
        <begin position="96"/>
        <end position="117"/>
    </location>
</feature>
<dbReference type="EMBL" id="MU854676">
    <property type="protein sequence ID" value="KAK4031930.1"/>
    <property type="molecule type" value="Genomic_DNA"/>
</dbReference>
<proteinExistence type="inferred from homology"/>
<dbReference type="PANTHER" id="PTHR11552:SF213">
    <property type="entry name" value="DEHYDROGENASE, PUTATIVE-RELATED"/>
    <property type="match status" value="1"/>
</dbReference>
<evidence type="ECO:0000256" key="1">
    <source>
        <dbReference type="ARBA" id="ARBA00004589"/>
    </source>
</evidence>
<dbReference type="InterPro" id="IPR012132">
    <property type="entry name" value="GMC_OxRdtase"/>
</dbReference>
<evidence type="ECO:0000256" key="4">
    <source>
        <dbReference type="ARBA" id="ARBA00010790"/>
    </source>
</evidence>
<dbReference type="GO" id="GO:0005576">
    <property type="term" value="C:extracellular region"/>
    <property type="evidence" value="ECO:0007669"/>
    <property type="project" value="UniProtKB-SubCell"/>
</dbReference>